<feature type="region of interest" description="Disordered" evidence="1">
    <location>
        <begin position="925"/>
        <end position="945"/>
    </location>
</feature>
<evidence type="ECO:0000313" key="3">
    <source>
        <dbReference type="EMBL" id="GEP68946.1"/>
    </source>
</evidence>
<dbReference type="Gene3D" id="2.60.120.260">
    <property type="entry name" value="Galactose-binding domain-like"/>
    <property type="match status" value="1"/>
</dbReference>
<feature type="region of interest" description="Disordered" evidence="1">
    <location>
        <begin position="301"/>
        <end position="330"/>
    </location>
</feature>
<dbReference type="NCBIfam" id="TIGR01643">
    <property type="entry name" value="YD_repeat_2x"/>
    <property type="match status" value="1"/>
</dbReference>
<evidence type="ECO:0000256" key="1">
    <source>
        <dbReference type="SAM" id="MobiDB-lite"/>
    </source>
</evidence>
<accession>A0A512PCR0</accession>
<dbReference type="PANTHER" id="PTHR32305">
    <property type="match status" value="1"/>
</dbReference>
<evidence type="ECO:0008006" key="5">
    <source>
        <dbReference type="Google" id="ProtNLM"/>
    </source>
</evidence>
<keyword evidence="2" id="KW-0732">Signal</keyword>
<keyword evidence="4" id="KW-1185">Reference proteome</keyword>
<reference evidence="3 4" key="1">
    <citation type="submission" date="2019-07" db="EMBL/GenBank/DDBJ databases">
        <title>Whole genome shotgun sequence of Cellulomonas soli NBRC 109434.</title>
        <authorList>
            <person name="Hosoyama A."/>
            <person name="Uohara A."/>
            <person name="Ohji S."/>
            <person name="Ichikawa N."/>
        </authorList>
    </citation>
    <scope>NUCLEOTIDE SEQUENCE [LARGE SCALE GENOMIC DNA]</scope>
    <source>
        <strain evidence="3 4">NBRC 109434</strain>
    </source>
</reference>
<gene>
    <name evidence="3" type="ORF">CSO01_16610</name>
</gene>
<dbReference type="OrthoDB" id="3751446at2"/>
<dbReference type="RefSeq" id="WP_146952722.1">
    <property type="nucleotide sequence ID" value="NZ_BAABBJ010000003.1"/>
</dbReference>
<dbReference type="InterPro" id="IPR050708">
    <property type="entry name" value="T6SS_VgrG/RHS"/>
</dbReference>
<dbReference type="Proteomes" id="UP000321798">
    <property type="component" value="Unassembled WGS sequence"/>
</dbReference>
<dbReference type="NCBIfam" id="TIGR03696">
    <property type="entry name" value="Rhs_assc_core"/>
    <property type="match status" value="1"/>
</dbReference>
<protein>
    <recommendedName>
        <fullName evidence="5">Intein C-terminal splicing domain-containing protein</fullName>
    </recommendedName>
</protein>
<name>A0A512PCR0_9CELL</name>
<dbReference type="SUPFAM" id="SSF49785">
    <property type="entry name" value="Galactose-binding domain-like"/>
    <property type="match status" value="1"/>
</dbReference>
<comment type="caution">
    <text evidence="3">The sequence shown here is derived from an EMBL/GenBank/DDBJ whole genome shotgun (WGS) entry which is preliminary data.</text>
</comment>
<evidence type="ECO:0000313" key="4">
    <source>
        <dbReference type="Proteomes" id="UP000321798"/>
    </source>
</evidence>
<proteinExistence type="predicted"/>
<feature type="signal peptide" evidence="2">
    <location>
        <begin position="1"/>
        <end position="38"/>
    </location>
</feature>
<dbReference type="Gene3D" id="2.180.10.10">
    <property type="entry name" value="RHS repeat-associated core"/>
    <property type="match status" value="1"/>
</dbReference>
<dbReference type="EMBL" id="BKAL01000005">
    <property type="protein sequence ID" value="GEP68946.1"/>
    <property type="molecule type" value="Genomic_DNA"/>
</dbReference>
<dbReference type="InterPro" id="IPR008979">
    <property type="entry name" value="Galactose-bd-like_sf"/>
</dbReference>
<sequence>MPGLRSLFGVPARWRLFVPATAAAAVAAVAMVGLPAAAAPRVVEPAASQVVEDPEPLTAADAVSAQAIARLQNQPVEVIGERTEVGSVFALPDGRMASSQGAGPVWVREGGDGSAAEDWSPVDLTLEAQADGTVQPIAQGADLTLSGGSVLGPGTEEATTLATLTEPASGVTTEISWGGPLPAPRLEGRRAVYPDVRQGIDLVVEATSTGLEQFFVINERPGSGESLELPLTVASTGGEVATTEDGGLSVVADGAVVASSPTALMWDAETDGGRAFPLTVDRPAEDPALTRLSPMPEWVVSGAETSTPRTSAEGGADTPAAPPGDGSIDTASGLVAVEHDVDQQEPDAALLTLTPQEEFLHDPDTEYPVVVDPQFEFQMGFDTYILKGYEQNREGEGTLNIGTYDGGTHIGRAFITFPTAPLAGKQVLESELGLYNYYAWSCTVARQWDVLAANPANSGTVGWGSQPPLGGVVASSTATACGDWAVTNVTGLAQIWANTGQPDGNIALKAANEGDNYGWKKFYSANNGAGIPTLWTTYNSVPDKPTNTSMSGAPTFKPIVNWIGTATPTLYATITDADVGGLNGHFWVMDANANAEVYRGVVAATAGAAISTTVSPALKEGGIYYWAVKSGDCCLFGQQSDWFWFGIDTVAPLAPNVASTAYPSDAAWHGEPGQAGAFTVSMPSGDGTVSGYRWGLDKAPDPAQQVTTTSGAAAAISVTPPDAGRHVLQVQAVDRAGNVSGISKYVFRVGQAGIVGPEDGAQVVQRARIAVEAMPGLAYVHFQWRRGPDSPATDVKDVPPALLSTSAGQAWSSPWQELPATSGYTTWDVGRALGFEGGPVQIRAQLSSSPSGTTPKDTQWVTLNVDPDADGAATASVGPASVNLLTGDSTMSVTDVEEFGIALVRTTSSRDTDGGYQLQKDALTTAQQEGSDAAGMSSPGSATVTVDTTLHHSGSTSYRVSPVAGSAYSFAAVGGSDVGGMRLGMKPGRSYRVSAWIYVPAATGLLSSSDYALQIGAFTRVGTAPYENTKSSRAALTNAWQRLTLDVTVPAGATEAGVRLYDGFTSPDKVVYFDDVSVTELWSPFGPEWDLGTADASAGTAYTRITRPYDDVASLELTGGADVWFTQGADGAWWPEPGAESLRLTSTSPTTWRLTEIDGTVTDFEKNASSNDFGIRSTAPPAAAGATRHIYDVATVPGVSRLSRIIAPIEPGVDGWPSNAQACTTVVPARGCEVVELDYATTTSATATSPGSYAGRVSLASAWTWNGATMSKTPVASYAYTADGRLAQVSDPRIVAAGASAQVTSYTYDSSGRLASVTAPGDAPFRFAYGPGGTTKTGAGDYIDPAPGRLLQVSRASLVPGTADQWGPDNTTTIVYGVPLTRASGGPYDLDAGTISTWAQEDGPTDATAVFGPLDTPSVTSATATQPGPDGYSAATVSYLNASGLEVNTASPAGAGSPVEGYIDTAEYDGRGNAVRTLDATNRLLALGKLPDATAMLAAWGLETRTPPELAQLLDARNAYSEDGLDLLVSVGPVQRLAVGNDSSDVRSLRPTTANTYDEGKPDGAQYHLVTTTTTFGQDIVPTGTSSGLPLVTGATFDPLVTKNGYTPVDGASALGATSGWKHGQPTSVTVDAGQPSALTSTVVYDDRARAVRSSKPGSSGVDAGTTIAVFYTAGANATDAACGNRPEWAGQPCLTRSAGAVTGHDAARMDSNLPTKRVEGYNQFGSPTVVTDSVGSEKRTSTTTYDAADRVVAVALTGTAGTGAAIATTRTTYDPVTGDVVKNASVDANGAETAAITKEYDKLGRLTKYTDAAGGWTRTTYDRLGQPLTVTDSIGTTRTYTYDRAVEPRGFVTQMVDSVAGTITPTWGPDGQLESQLLPGGVRLTVTYDTARVPTARTYTRVSDGVVIARDSVVENHRGQWITHASDTGVRNYRYDRLGRLTGVDDTSAATDQCTSRTYGYDTHTNRTSFTQATGAVADVCPGTTGATTVTSSYDTADRLVSTSGANGSSWSYDLFGRVTAMPVAGGSVVAANEYFVNDLVAAQEVPGATRSVWGLDPLQRFATQDTSVWVDGAWANSTEQVSHFDGDGDEPAWIVEDATLPDVVSRFVEGMDGAVAVATTGTGGRVLQLVNLHGDVTGTLPIGDGEPVASWSGLQFTSFDEFGNPEPLTSAATGNAPPAARGRYGWLGAAQRSADTPTGTILMGVRLYSPVIGRFLQVDPVPGGSASAYDYCNADPVNCTDLGGTFSWKGLAKVVAVVAEASSMFVPGPIGFAIGAVAVGAYLAADEGDAAKMAAIGAAATLVGAGVAVAAVKAARLVKTAQALGRLATRAAPKMERAASGTFAPWNSTKKLSSIENAMKHFSKHGIEVGARNLRGYVVKANRFLESRLPALTRTRASDGAFVRWNPITNHIGVRSAGGAPQTFFRAATRGEGWKQFRAR</sequence>
<evidence type="ECO:0000256" key="2">
    <source>
        <dbReference type="SAM" id="SignalP"/>
    </source>
</evidence>
<dbReference type="InterPro" id="IPR022385">
    <property type="entry name" value="Rhs_assc_core"/>
</dbReference>
<feature type="chain" id="PRO_5022184340" description="Intein C-terminal splicing domain-containing protein" evidence="2">
    <location>
        <begin position="39"/>
        <end position="2442"/>
    </location>
</feature>
<organism evidence="3 4">
    <name type="scientific">Cellulomonas soli</name>
    <dbReference type="NCBI Taxonomy" id="931535"/>
    <lineage>
        <taxon>Bacteria</taxon>
        <taxon>Bacillati</taxon>
        <taxon>Actinomycetota</taxon>
        <taxon>Actinomycetes</taxon>
        <taxon>Micrococcales</taxon>
        <taxon>Cellulomonadaceae</taxon>
        <taxon>Cellulomonas</taxon>
    </lineage>
</organism>
<dbReference type="InterPro" id="IPR006530">
    <property type="entry name" value="YD"/>
</dbReference>
<dbReference type="PANTHER" id="PTHR32305:SF17">
    <property type="entry name" value="TRNA NUCLEASE WAPA"/>
    <property type="match status" value="1"/>
</dbReference>
<dbReference type="NCBIfam" id="NF033679">
    <property type="entry name" value="DNRLRE_dom"/>
    <property type="match status" value="1"/>
</dbReference>